<dbReference type="Proteomes" id="UP000046393">
    <property type="component" value="Unplaced"/>
</dbReference>
<accession>A0A0N5AHP9</accession>
<protein>
    <submittedName>
        <fullName evidence="2">ACT domain-containing protein</fullName>
    </submittedName>
</protein>
<proteinExistence type="predicted"/>
<dbReference type="WBParaSite" id="SMUV_0000390801-mRNA-1">
    <property type="protein sequence ID" value="SMUV_0000390801-mRNA-1"/>
    <property type="gene ID" value="SMUV_0000390801"/>
</dbReference>
<dbReference type="AlphaFoldDB" id="A0A0N5AHP9"/>
<evidence type="ECO:0000313" key="2">
    <source>
        <dbReference type="WBParaSite" id="SMUV_0000390801-mRNA-1"/>
    </source>
</evidence>
<name>A0A0N5AHP9_9BILA</name>
<reference evidence="2" key="1">
    <citation type="submission" date="2017-02" db="UniProtKB">
        <authorList>
            <consortium name="WormBaseParasite"/>
        </authorList>
    </citation>
    <scope>IDENTIFICATION</scope>
</reference>
<organism evidence="1 2">
    <name type="scientific">Syphacia muris</name>
    <dbReference type="NCBI Taxonomy" id="451379"/>
    <lineage>
        <taxon>Eukaryota</taxon>
        <taxon>Metazoa</taxon>
        <taxon>Ecdysozoa</taxon>
        <taxon>Nematoda</taxon>
        <taxon>Chromadorea</taxon>
        <taxon>Rhabditida</taxon>
        <taxon>Spirurina</taxon>
        <taxon>Oxyuridomorpha</taxon>
        <taxon>Oxyuroidea</taxon>
        <taxon>Oxyuridae</taxon>
        <taxon>Syphacia</taxon>
    </lineage>
</organism>
<keyword evidence="1" id="KW-1185">Reference proteome</keyword>
<evidence type="ECO:0000313" key="1">
    <source>
        <dbReference type="Proteomes" id="UP000046393"/>
    </source>
</evidence>
<sequence>MNQNFATFFAHIQLQISKPFELQLLIFELSSDGSAEAPDIRRYSTPSDHLKCLKSGAAYLQDSTATDHLTTTVSNIISNCTDSGLGLDQVMVITKTTRIYLVEGKEILKEKCVWCIDKRF</sequence>